<accession>A0A0R2XD02</accession>
<gene>
    <name evidence="1" type="ORF">ABS33_03050</name>
</gene>
<evidence type="ECO:0000313" key="1">
    <source>
        <dbReference type="EMBL" id="KRP33869.1"/>
    </source>
</evidence>
<protein>
    <submittedName>
        <fullName evidence="1">Uncharacterized protein</fullName>
    </submittedName>
</protein>
<dbReference type="AlphaFoldDB" id="A0A0R2XD02"/>
<comment type="caution">
    <text evidence="1">The sequence shown here is derived from an EMBL/GenBank/DDBJ whole genome shotgun (WGS) entry which is preliminary data.</text>
</comment>
<reference evidence="1 2" key="1">
    <citation type="submission" date="2015-10" db="EMBL/GenBank/DDBJ databases">
        <title>Metagenome-Assembled Genomes uncover a global brackish microbiome.</title>
        <authorList>
            <person name="Hugerth L.W."/>
            <person name="Larsson J."/>
            <person name="Alneberg J."/>
            <person name="Lindh M.V."/>
            <person name="Legrand C."/>
            <person name="Pinhassi J."/>
            <person name="Andersson A.F."/>
        </authorList>
    </citation>
    <scope>NUCLEOTIDE SEQUENCE [LARGE SCALE GENOMIC DNA]</scope>
    <source>
        <strain evidence="1">BACL9 MAG-120924-bin69</strain>
    </source>
</reference>
<evidence type="ECO:0000313" key="2">
    <source>
        <dbReference type="Proteomes" id="UP000051220"/>
    </source>
</evidence>
<dbReference type="EMBL" id="LIDN01000073">
    <property type="protein sequence ID" value="KRP33869.1"/>
    <property type="molecule type" value="Genomic_DNA"/>
</dbReference>
<sequence length="75" mass="7993">MVADRIKFNLRKSCAQDGWGESGLNQGTLKTLGLFGRDLNKGLDAKVTDANDAETVTPDSAFGLLNRGQPLGGDR</sequence>
<organism evidence="1 2">
    <name type="scientific">Verrucomicrobia subdivision 6 bacterium BACL9 MAG-120924-bin69</name>
    <dbReference type="NCBI Taxonomy" id="1655635"/>
    <lineage>
        <taxon>Bacteria</taxon>
        <taxon>Pseudomonadati</taxon>
        <taxon>Verrucomicrobiota</taxon>
        <taxon>Verrucomicrobiia</taxon>
        <taxon>Verrucomicrobiales</taxon>
        <taxon>Verrucomicrobia subdivision 6</taxon>
    </lineage>
</organism>
<proteinExistence type="predicted"/>
<name>A0A0R2XD02_9BACT</name>
<dbReference type="Proteomes" id="UP000051220">
    <property type="component" value="Unassembled WGS sequence"/>
</dbReference>